<dbReference type="Gene3D" id="1.10.10.1590">
    <property type="entry name" value="NADH-quinone oxidoreductase subunit E"/>
    <property type="match status" value="1"/>
</dbReference>
<dbReference type="NCBIfam" id="NF005724">
    <property type="entry name" value="PRK07539.1-4"/>
    <property type="match status" value="1"/>
</dbReference>
<keyword evidence="4" id="KW-0408">Iron</keyword>
<dbReference type="PANTHER" id="PTHR10371">
    <property type="entry name" value="NADH DEHYDROGENASE UBIQUINONE FLAVOPROTEIN 2, MITOCHONDRIAL"/>
    <property type="match status" value="1"/>
</dbReference>
<dbReference type="Gene3D" id="3.40.30.10">
    <property type="entry name" value="Glutaredoxin"/>
    <property type="match status" value="1"/>
</dbReference>
<keyword evidence="3" id="KW-0479">Metal-binding</keyword>
<dbReference type="InterPro" id="IPR002023">
    <property type="entry name" value="NuoE-like"/>
</dbReference>
<dbReference type="InterPro" id="IPR042128">
    <property type="entry name" value="NuoE_dom"/>
</dbReference>
<reference evidence="8 9" key="1">
    <citation type="submission" date="2024-09" db="EMBL/GenBank/DDBJ databases">
        <authorList>
            <person name="Sun Q."/>
            <person name="Mori K."/>
        </authorList>
    </citation>
    <scope>NUCLEOTIDE SEQUENCE [LARGE SCALE GENOMIC DNA]</scope>
    <source>
        <strain evidence="8 9">NCAIM B.02621</strain>
    </source>
</reference>
<evidence type="ECO:0000313" key="8">
    <source>
        <dbReference type="EMBL" id="MFC0632336.1"/>
    </source>
</evidence>
<comment type="similarity">
    <text evidence="1">Belongs to the complex I 24 kDa subunit family.</text>
</comment>
<keyword evidence="9" id="KW-1185">Reference proteome</keyword>
<dbReference type="InterPro" id="IPR041921">
    <property type="entry name" value="NuoE_N"/>
</dbReference>
<proteinExistence type="inferred from homology"/>
<feature type="region of interest" description="Disordered" evidence="7">
    <location>
        <begin position="177"/>
        <end position="220"/>
    </location>
</feature>
<dbReference type="PIRSF" id="PIRSF000216">
    <property type="entry name" value="NADH_DH_24kDa"/>
    <property type="match status" value="1"/>
</dbReference>
<dbReference type="NCBIfam" id="TIGR01958">
    <property type="entry name" value="nuoE_fam"/>
    <property type="match status" value="1"/>
</dbReference>
<accession>A0ABV6QYN2</accession>
<gene>
    <name evidence="8" type="primary">nuoE</name>
    <name evidence="8" type="ORF">ACFFGE_00370</name>
</gene>
<organism evidence="8 9">
    <name type="scientific">Brevundimonas balnearis</name>
    <dbReference type="NCBI Taxonomy" id="1572858"/>
    <lineage>
        <taxon>Bacteria</taxon>
        <taxon>Pseudomonadati</taxon>
        <taxon>Pseudomonadota</taxon>
        <taxon>Alphaproteobacteria</taxon>
        <taxon>Caulobacterales</taxon>
        <taxon>Caulobacteraceae</taxon>
        <taxon>Brevundimonas</taxon>
    </lineage>
</organism>
<dbReference type="RefSeq" id="WP_376833178.1">
    <property type="nucleotide sequence ID" value="NZ_JBHLSW010000001.1"/>
</dbReference>
<dbReference type="SUPFAM" id="SSF52833">
    <property type="entry name" value="Thioredoxin-like"/>
    <property type="match status" value="1"/>
</dbReference>
<keyword evidence="5" id="KW-0411">Iron-sulfur</keyword>
<keyword evidence="8" id="KW-0560">Oxidoreductase</keyword>
<dbReference type="PROSITE" id="PS01099">
    <property type="entry name" value="COMPLEX1_24K"/>
    <property type="match status" value="1"/>
</dbReference>
<dbReference type="CDD" id="cd03064">
    <property type="entry name" value="TRX_Fd_NuoE"/>
    <property type="match status" value="1"/>
</dbReference>
<protein>
    <submittedName>
        <fullName evidence="8">NADH-quinone oxidoreductase subunit NuoE</fullName>
        <ecNumber evidence="8">1.6.5.9</ecNumber>
    </submittedName>
</protein>
<evidence type="ECO:0000256" key="4">
    <source>
        <dbReference type="ARBA" id="ARBA00023004"/>
    </source>
</evidence>
<dbReference type="Pfam" id="PF01257">
    <property type="entry name" value="2Fe-2S_thioredx"/>
    <property type="match status" value="1"/>
</dbReference>
<evidence type="ECO:0000313" key="9">
    <source>
        <dbReference type="Proteomes" id="UP001589906"/>
    </source>
</evidence>
<dbReference type="Proteomes" id="UP001589906">
    <property type="component" value="Unassembled WGS sequence"/>
</dbReference>
<dbReference type="PANTHER" id="PTHR10371:SF3">
    <property type="entry name" value="NADH DEHYDROGENASE [UBIQUINONE] FLAVOPROTEIN 2, MITOCHONDRIAL"/>
    <property type="match status" value="1"/>
</dbReference>
<evidence type="ECO:0000256" key="5">
    <source>
        <dbReference type="ARBA" id="ARBA00023014"/>
    </source>
</evidence>
<evidence type="ECO:0000256" key="2">
    <source>
        <dbReference type="ARBA" id="ARBA00022714"/>
    </source>
</evidence>
<comment type="caution">
    <text evidence="8">The sequence shown here is derived from an EMBL/GenBank/DDBJ whole genome shotgun (WGS) entry which is preliminary data.</text>
</comment>
<keyword evidence="2" id="KW-0001">2Fe-2S</keyword>
<name>A0ABV6QYN2_9CAUL</name>
<evidence type="ECO:0000256" key="6">
    <source>
        <dbReference type="ARBA" id="ARBA00034078"/>
    </source>
</evidence>
<dbReference type="InterPro" id="IPR036249">
    <property type="entry name" value="Thioredoxin-like_sf"/>
</dbReference>
<evidence type="ECO:0000256" key="7">
    <source>
        <dbReference type="SAM" id="MobiDB-lite"/>
    </source>
</evidence>
<dbReference type="GO" id="GO:0050136">
    <property type="term" value="F:NADH dehydrogenase (quinone) (non-electrogenic) activity"/>
    <property type="evidence" value="ECO:0007669"/>
    <property type="project" value="UniProtKB-EC"/>
</dbReference>
<dbReference type="EC" id="1.6.5.9" evidence="8"/>
<sequence>MSVRRLAKEQPATFAFSKATRAKADWWIAKYPADRRQSAVIPILWLVQKQEGWVSEPAIRAIAELLGMPYIRVLEVATFYTMFMLEPVGTTALIQVCGTTPCMLRGSGDLMKVCKDKIGPKDRLSADGRFTWQEVECLGACVNAPMAQINDYYFEDLTPETLAQIIDDFAAGKTPKPGTYVERTNSAPAGGPLTLTDPKLYDGSAAKPIKKLPNAEPVTG</sequence>
<comment type="cofactor">
    <cofactor evidence="6">
        <name>[2Fe-2S] cluster</name>
        <dbReference type="ChEBI" id="CHEBI:190135"/>
    </cofactor>
</comment>
<evidence type="ECO:0000256" key="3">
    <source>
        <dbReference type="ARBA" id="ARBA00022723"/>
    </source>
</evidence>
<evidence type="ECO:0000256" key="1">
    <source>
        <dbReference type="ARBA" id="ARBA00010643"/>
    </source>
</evidence>
<dbReference type="EMBL" id="JBHLSW010000001">
    <property type="protein sequence ID" value="MFC0632336.1"/>
    <property type="molecule type" value="Genomic_DNA"/>
</dbReference>